<evidence type="ECO:0000259" key="1">
    <source>
        <dbReference type="Pfam" id="PF00462"/>
    </source>
</evidence>
<evidence type="ECO:0000313" key="2">
    <source>
        <dbReference type="EMBL" id="KAK4784840.1"/>
    </source>
</evidence>
<dbReference type="CDD" id="cd03031">
    <property type="entry name" value="GRX_GRX_like"/>
    <property type="match status" value="1"/>
</dbReference>
<comment type="caution">
    <text evidence="2">The sequence shown here is derived from an EMBL/GenBank/DDBJ whole genome shotgun (WGS) entry which is preliminary data.</text>
</comment>
<dbReference type="PROSITE" id="PS51354">
    <property type="entry name" value="GLUTAREDOXIN_2"/>
    <property type="match status" value="1"/>
</dbReference>
<dbReference type="FunFam" id="3.40.30.10:FF:000273">
    <property type="entry name" value="Glutaredoxin family protein"/>
    <property type="match status" value="1"/>
</dbReference>
<dbReference type="SUPFAM" id="SSF52833">
    <property type="entry name" value="Thioredoxin-like"/>
    <property type="match status" value="1"/>
</dbReference>
<name>A0AAN7LP44_TRANT</name>
<dbReference type="Proteomes" id="UP001346149">
    <property type="component" value="Unassembled WGS sequence"/>
</dbReference>
<proteinExistence type="predicted"/>
<sequence length="340" mass="37690">MGCVGSKQRRCEHCKAPRAPGRRSYSMQAEHNAKSESIHLVALTSSTLGSLKLDLSTSTLSQDAHMDVGFAGNGDLMKHCKGKKSGVIKDQFLGGLVEEAKTWSSMIEAKIPKTPIKTPDGEPEMIDVQELMKGLENISPFRSPSHLRSFSSDAAFLGPAQDNARSIVASFEKERVVLYFTSLRGVRKTYEDCCDVRSILKGSGVRVDERDVSMHLGFKEELKELLGGKPALLPEIFAGKRYIGGAEEIRRLHEEGQLEEKLEGCERMAGDGAGKECEACGNVRFVPCEKCWGSCKVYREEEEEEEDDKKGVHEESDQHGFQRCPDCNENGLVRCPMCCY</sequence>
<dbReference type="InterPro" id="IPR002109">
    <property type="entry name" value="Glutaredoxin"/>
</dbReference>
<protein>
    <recommendedName>
        <fullName evidence="1">Glutaredoxin domain-containing protein</fullName>
    </recommendedName>
</protein>
<dbReference type="InterPro" id="IPR036249">
    <property type="entry name" value="Thioredoxin-like_sf"/>
</dbReference>
<dbReference type="PANTHER" id="PTHR45669:SF30">
    <property type="entry name" value="OS04G0641300 PROTEIN"/>
    <property type="match status" value="1"/>
</dbReference>
<dbReference type="AlphaFoldDB" id="A0AAN7LP44"/>
<dbReference type="Pfam" id="PF00462">
    <property type="entry name" value="Glutaredoxin"/>
    <property type="match status" value="1"/>
</dbReference>
<dbReference type="PANTHER" id="PTHR45669">
    <property type="entry name" value="GLUTAREDOXIN DOMAIN-CONTAINING CYSTEINE-RICH PROTEIN CG12206-RELATED"/>
    <property type="match status" value="1"/>
</dbReference>
<organism evidence="2 3">
    <name type="scientific">Trapa natans</name>
    <name type="common">Water chestnut</name>
    <dbReference type="NCBI Taxonomy" id="22666"/>
    <lineage>
        <taxon>Eukaryota</taxon>
        <taxon>Viridiplantae</taxon>
        <taxon>Streptophyta</taxon>
        <taxon>Embryophyta</taxon>
        <taxon>Tracheophyta</taxon>
        <taxon>Spermatophyta</taxon>
        <taxon>Magnoliopsida</taxon>
        <taxon>eudicotyledons</taxon>
        <taxon>Gunneridae</taxon>
        <taxon>Pentapetalae</taxon>
        <taxon>rosids</taxon>
        <taxon>malvids</taxon>
        <taxon>Myrtales</taxon>
        <taxon>Lythraceae</taxon>
        <taxon>Trapa</taxon>
    </lineage>
</organism>
<keyword evidence="3" id="KW-1185">Reference proteome</keyword>
<dbReference type="Gene3D" id="3.40.30.10">
    <property type="entry name" value="Glutaredoxin"/>
    <property type="match status" value="1"/>
</dbReference>
<evidence type="ECO:0000313" key="3">
    <source>
        <dbReference type="Proteomes" id="UP001346149"/>
    </source>
</evidence>
<dbReference type="EMBL" id="JAXQNO010000014">
    <property type="protein sequence ID" value="KAK4784840.1"/>
    <property type="molecule type" value="Genomic_DNA"/>
</dbReference>
<reference evidence="2 3" key="1">
    <citation type="journal article" date="2023" name="Hortic Res">
        <title>Pangenome of water caltrop reveals structural variations and asymmetric subgenome divergence after allopolyploidization.</title>
        <authorList>
            <person name="Zhang X."/>
            <person name="Chen Y."/>
            <person name="Wang L."/>
            <person name="Yuan Y."/>
            <person name="Fang M."/>
            <person name="Shi L."/>
            <person name="Lu R."/>
            <person name="Comes H.P."/>
            <person name="Ma Y."/>
            <person name="Chen Y."/>
            <person name="Huang G."/>
            <person name="Zhou Y."/>
            <person name="Zheng Z."/>
            <person name="Qiu Y."/>
        </authorList>
    </citation>
    <scope>NUCLEOTIDE SEQUENCE [LARGE SCALE GENOMIC DNA]</scope>
    <source>
        <strain evidence="2">F231</strain>
    </source>
</reference>
<gene>
    <name evidence="2" type="ORF">SAY86_019208</name>
</gene>
<feature type="domain" description="Glutaredoxin" evidence="1">
    <location>
        <begin position="177"/>
        <end position="243"/>
    </location>
</feature>
<accession>A0AAN7LP44</accession>
<dbReference type="Pfam" id="PF23733">
    <property type="entry name" value="GRXCR1-2_C"/>
    <property type="match status" value="1"/>
</dbReference>